<name>A0A850REF9_9LACO</name>
<comment type="caution">
    <text evidence="2">The sequence shown here is derived from an EMBL/GenBank/DDBJ whole genome shotgun (WGS) entry which is preliminary data.</text>
</comment>
<dbReference type="AlphaFoldDB" id="A0A850REF9"/>
<reference evidence="2 3" key="1">
    <citation type="submission" date="2020-06" db="EMBL/GenBank/DDBJ databases">
        <authorList>
            <person name="Kang J."/>
        </authorList>
    </citation>
    <scope>NUCLEOTIDE SEQUENCE [LARGE SCALE GENOMIC DNA]</scope>
    <source>
        <strain evidence="2 3">DCY120</strain>
    </source>
</reference>
<dbReference type="EMBL" id="JABZEC010000008">
    <property type="protein sequence ID" value="NVY97098.1"/>
    <property type="molecule type" value="Genomic_DNA"/>
</dbReference>
<sequence length="159" mass="18521">MKLVRVKITWNMIHKAKNSAFLLSELLVSLFILSLTVSLTLILARNYQQQKNGLWQETSSESTAMLQLEDMFRGAELKQVTSNDVAFVTSANYKYPRKLYHLNIYQDMLRVTGASEGHMPLLVHQKSLQIKLQQETVHLLVVDHLSRKWEYYFVFKKSS</sequence>
<dbReference type="RefSeq" id="WP_176943262.1">
    <property type="nucleotide sequence ID" value="NZ_JABZEC010000008.1"/>
</dbReference>
<keyword evidence="1" id="KW-1133">Transmembrane helix</keyword>
<accession>A0A850REF9</accession>
<dbReference type="Proteomes" id="UP000563523">
    <property type="component" value="Unassembled WGS sequence"/>
</dbReference>
<proteinExistence type="predicted"/>
<feature type="transmembrane region" description="Helical" evidence="1">
    <location>
        <begin position="21"/>
        <end position="44"/>
    </location>
</feature>
<protein>
    <recommendedName>
        <fullName evidence="4">Competence protein ComGF</fullName>
    </recommendedName>
</protein>
<evidence type="ECO:0000313" key="3">
    <source>
        <dbReference type="Proteomes" id="UP000563523"/>
    </source>
</evidence>
<keyword evidence="1" id="KW-0472">Membrane</keyword>
<evidence type="ECO:0000313" key="2">
    <source>
        <dbReference type="EMBL" id="NVY97098.1"/>
    </source>
</evidence>
<evidence type="ECO:0008006" key="4">
    <source>
        <dbReference type="Google" id="ProtNLM"/>
    </source>
</evidence>
<organism evidence="2 3">
    <name type="scientific">Bombilactobacillus apium</name>
    <dbReference type="NCBI Taxonomy" id="2675299"/>
    <lineage>
        <taxon>Bacteria</taxon>
        <taxon>Bacillati</taxon>
        <taxon>Bacillota</taxon>
        <taxon>Bacilli</taxon>
        <taxon>Lactobacillales</taxon>
        <taxon>Lactobacillaceae</taxon>
        <taxon>Bombilactobacillus</taxon>
    </lineage>
</organism>
<keyword evidence="1" id="KW-0812">Transmembrane</keyword>
<evidence type="ECO:0000256" key="1">
    <source>
        <dbReference type="SAM" id="Phobius"/>
    </source>
</evidence>
<keyword evidence="3" id="KW-1185">Reference proteome</keyword>
<gene>
    <name evidence="2" type="ORF">HU830_08185</name>
</gene>